<dbReference type="PRINTS" id="PR00171">
    <property type="entry name" value="SUGRTRNSPORT"/>
</dbReference>
<feature type="transmembrane region" description="Helical" evidence="9">
    <location>
        <begin position="68"/>
        <end position="88"/>
    </location>
</feature>
<dbReference type="InterPro" id="IPR005828">
    <property type="entry name" value="MFS_sugar_transport-like"/>
</dbReference>
<dbReference type="Pfam" id="PF00083">
    <property type="entry name" value="Sugar_tr"/>
    <property type="match status" value="1"/>
</dbReference>
<dbReference type="RefSeq" id="XP_045263418.1">
    <property type="nucleotide sequence ID" value="XM_045400745.1"/>
</dbReference>
<feature type="transmembrane region" description="Helical" evidence="9">
    <location>
        <begin position="423"/>
        <end position="440"/>
    </location>
</feature>
<feature type="transmembrane region" description="Helical" evidence="9">
    <location>
        <begin position="100"/>
        <end position="116"/>
    </location>
</feature>
<gene>
    <name evidence="11" type="ORF">GCG54_00000610</name>
</gene>
<feature type="region of interest" description="Disordered" evidence="8">
    <location>
        <begin position="516"/>
        <end position="535"/>
    </location>
</feature>
<reference evidence="11" key="2">
    <citation type="submission" date="2020-03" db="EMBL/GenBank/DDBJ databases">
        <authorList>
            <person name="Fu F.-F."/>
            <person name="Chen J."/>
        </authorList>
    </citation>
    <scope>NUCLEOTIDE SEQUENCE</scope>
    <source>
        <strain evidence="11">Lc1</strain>
    </source>
</reference>
<evidence type="ECO:0000313" key="12">
    <source>
        <dbReference type="Proteomes" id="UP000613401"/>
    </source>
</evidence>
<sequence length="535" mass="58287">MAIIDKKIYEQTPKEAISWKILCYAIILSFSGSAHGFNTANISGVLAFSPFKKHFELSGMSEESLADWKAWITSILILGSCVGSLIIAPINDKLGRKWSLGLSAFVYSISAILMSANPGGAGGRAELLVGRFLSGAGSGAASVVGTNYMAEIAPSAIRGGLTASYNANTMLSVGLAYWINYGALLNLGGSNAQWQVPMGVQALPGIILIVGLFFVPESPRWLLSKGKSEAAEAALENLRSLPRDHAYLRQELYEIRAGIEHELALSPGFKGFLKEMASSNVRKRLALVMMMQIGFQFSGGNTLTYYMTSILESIGITSNSFNYLFAGIYGMVKFFSVLLYCLFIIDRLGRRTGLFVGSGLILVSLTYITVFLAVSDKSGEISKAGGLVAVVFIYVFAVGYSFSWAVAPYIINAEAFPTKIRSTCMAICIAWQYLVNFALSRAQPNMVLAMHSWGPFCLFTCVTLCMTVYAYFAYPETKGLSMEHMEELFNMPWYRVGRASTKVIIAVGAEPTLDEKKERSINVEQTEDAGKPRTA</sequence>
<evidence type="ECO:0000256" key="4">
    <source>
        <dbReference type="ARBA" id="ARBA00022692"/>
    </source>
</evidence>
<feature type="transmembrane region" description="Helical" evidence="9">
    <location>
        <begin position="352"/>
        <end position="374"/>
    </location>
</feature>
<evidence type="ECO:0000313" key="11">
    <source>
        <dbReference type="EMBL" id="KAF3804259.1"/>
    </source>
</evidence>
<dbReference type="Proteomes" id="UP000613401">
    <property type="component" value="Unassembled WGS sequence"/>
</dbReference>
<evidence type="ECO:0000256" key="5">
    <source>
        <dbReference type="ARBA" id="ARBA00022989"/>
    </source>
</evidence>
<feature type="transmembrane region" description="Helical" evidence="9">
    <location>
        <begin position="323"/>
        <end position="345"/>
    </location>
</feature>
<feature type="transmembrane region" description="Helical" evidence="9">
    <location>
        <begin position="386"/>
        <end position="411"/>
    </location>
</feature>
<evidence type="ECO:0000256" key="7">
    <source>
        <dbReference type="RuleBase" id="RU003346"/>
    </source>
</evidence>
<keyword evidence="6 9" id="KW-0472">Membrane</keyword>
<dbReference type="PANTHER" id="PTHR48022:SF23">
    <property type="entry name" value="MAJOR FACILITATOR SUPERFAMILY (MFS) PROFILE DOMAIN-CONTAINING PROTEIN"/>
    <property type="match status" value="1"/>
</dbReference>
<evidence type="ECO:0000256" key="2">
    <source>
        <dbReference type="ARBA" id="ARBA00010992"/>
    </source>
</evidence>
<dbReference type="InterPro" id="IPR020846">
    <property type="entry name" value="MFS_dom"/>
</dbReference>
<feature type="transmembrane region" description="Helical" evidence="9">
    <location>
        <begin position="192"/>
        <end position="215"/>
    </location>
</feature>
<feature type="transmembrane region" description="Helical" evidence="9">
    <location>
        <begin position="21"/>
        <end position="48"/>
    </location>
</feature>
<dbReference type="GeneID" id="69007782"/>
<feature type="transmembrane region" description="Helical" evidence="9">
    <location>
        <begin position="162"/>
        <end position="180"/>
    </location>
</feature>
<keyword evidence="12" id="KW-1185">Reference proteome</keyword>
<protein>
    <submittedName>
        <fullName evidence="11">Putative quinate permease</fullName>
    </submittedName>
</protein>
<organism evidence="11 12">
    <name type="scientific">Colletotrichum gloeosporioides</name>
    <name type="common">Anthracnose fungus</name>
    <name type="synonym">Glomerella cingulata</name>
    <dbReference type="NCBI Taxonomy" id="474922"/>
    <lineage>
        <taxon>Eukaryota</taxon>
        <taxon>Fungi</taxon>
        <taxon>Dikarya</taxon>
        <taxon>Ascomycota</taxon>
        <taxon>Pezizomycotina</taxon>
        <taxon>Sordariomycetes</taxon>
        <taxon>Hypocreomycetidae</taxon>
        <taxon>Glomerellales</taxon>
        <taxon>Glomerellaceae</taxon>
        <taxon>Colletotrichum</taxon>
        <taxon>Colletotrichum gloeosporioides species complex</taxon>
    </lineage>
</organism>
<feature type="transmembrane region" description="Helical" evidence="9">
    <location>
        <begin position="452"/>
        <end position="474"/>
    </location>
</feature>
<evidence type="ECO:0000256" key="1">
    <source>
        <dbReference type="ARBA" id="ARBA00004141"/>
    </source>
</evidence>
<name>A0A8H4FKH7_COLGL</name>
<dbReference type="InterPro" id="IPR005829">
    <property type="entry name" value="Sugar_transporter_CS"/>
</dbReference>
<reference evidence="11" key="1">
    <citation type="journal article" date="2020" name="Phytopathology">
        <title>Genome sequence and comparative analysis of Colletotrichum gloeosporioides isolated from Liriodendron leaves.</title>
        <authorList>
            <person name="Fu F.F."/>
            <person name="Hao Z."/>
            <person name="Wang P."/>
            <person name="Lu Y."/>
            <person name="Xue L.J."/>
            <person name="Wei G."/>
            <person name="Tian Y."/>
            <person name="Baishi H."/>
            <person name="Xu H."/>
            <person name="Shi J."/>
            <person name="Cheng T."/>
            <person name="Wang G."/>
            <person name="Yi Y."/>
            <person name="Chen J."/>
        </authorList>
    </citation>
    <scope>NUCLEOTIDE SEQUENCE</scope>
    <source>
        <strain evidence="11">Lc1</strain>
    </source>
</reference>
<evidence type="ECO:0000256" key="9">
    <source>
        <dbReference type="SAM" id="Phobius"/>
    </source>
</evidence>
<dbReference type="NCBIfam" id="TIGR00879">
    <property type="entry name" value="SP"/>
    <property type="match status" value="1"/>
</dbReference>
<comment type="caution">
    <text evidence="11">The sequence shown here is derived from an EMBL/GenBank/DDBJ whole genome shotgun (WGS) entry which is preliminary data.</text>
</comment>
<dbReference type="PROSITE" id="PS00217">
    <property type="entry name" value="SUGAR_TRANSPORT_2"/>
    <property type="match status" value="1"/>
</dbReference>
<dbReference type="EMBL" id="WVTB01000050">
    <property type="protein sequence ID" value="KAF3804259.1"/>
    <property type="molecule type" value="Genomic_DNA"/>
</dbReference>
<feature type="transmembrane region" description="Helical" evidence="9">
    <location>
        <begin position="285"/>
        <end position="303"/>
    </location>
</feature>
<dbReference type="InterPro" id="IPR036259">
    <property type="entry name" value="MFS_trans_sf"/>
</dbReference>
<dbReference type="SUPFAM" id="SSF103473">
    <property type="entry name" value="MFS general substrate transporter"/>
    <property type="match status" value="1"/>
</dbReference>
<dbReference type="Gene3D" id="1.20.1250.20">
    <property type="entry name" value="MFS general substrate transporter like domains"/>
    <property type="match status" value="1"/>
</dbReference>
<feature type="transmembrane region" description="Helical" evidence="9">
    <location>
        <begin position="128"/>
        <end position="150"/>
    </location>
</feature>
<dbReference type="GO" id="GO:0005351">
    <property type="term" value="F:carbohydrate:proton symporter activity"/>
    <property type="evidence" value="ECO:0007669"/>
    <property type="project" value="TreeGrafter"/>
</dbReference>
<dbReference type="InterPro" id="IPR003663">
    <property type="entry name" value="Sugar/inositol_transpt"/>
</dbReference>
<evidence type="ECO:0000256" key="8">
    <source>
        <dbReference type="SAM" id="MobiDB-lite"/>
    </source>
</evidence>
<feature type="domain" description="Major facilitator superfamily (MFS) profile" evidence="10">
    <location>
        <begin position="24"/>
        <end position="478"/>
    </location>
</feature>
<evidence type="ECO:0000259" key="10">
    <source>
        <dbReference type="PROSITE" id="PS50850"/>
    </source>
</evidence>
<evidence type="ECO:0000256" key="3">
    <source>
        <dbReference type="ARBA" id="ARBA00022448"/>
    </source>
</evidence>
<dbReference type="PROSITE" id="PS50850">
    <property type="entry name" value="MFS"/>
    <property type="match status" value="1"/>
</dbReference>
<keyword evidence="4 9" id="KW-0812">Transmembrane</keyword>
<dbReference type="PANTHER" id="PTHR48022">
    <property type="entry name" value="PLASTIDIC GLUCOSE TRANSPORTER 4"/>
    <property type="match status" value="1"/>
</dbReference>
<keyword evidence="3 7" id="KW-0813">Transport</keyword>
<comment type="similarity">
    <text evidence="2 7">Belongs to the major facilitator superfamily. Sugar transporter (TC 2.A.1.1) family.</text>
</comment>
<dbReference type="InterPro" id="IPR050360">
    <property type="entry name" value="MFS_Sugar_Transporters"/>
</dbReference>
<dbReference type="AlphaFoldDB" id="A0A8H4FKH7"/>
<evidence type="ECO:0000256" key="6">
    <source>
        <dbReference type="ARBA" id="ARBA00023136"/>
    </source>
</evidence>
<comment type="subcellular location">
    <subcellularLocation>
        <location evidence="1">Membrane</location>
        <topology evidence="1">Multi-pass membrane protein</topology>
    </subcellularLocation>
</comment>
<keyword evidence="5 9" id="KW-1133">Transmembrane helix</keyword>
<dbReference type="GO" id="GO:0016020">
    <property type="term" value="C:membrane"/>
    <property type="evidence" value="ECO:0007669"/>
    <property type="project" value="UniProtKB-SubCell"/>
</dbReference>
<proteinExistence type="inferred from homology"/>
<accession>A0A8H4FKH7</accession>